<accession>A0ABV3LJK5</accession>
<dbReference type="Proteomes" id="UP001553715">
    <property type="component" value="Unassembled WGS sequence"/>
</dbReference>
<evidence type="ECO:0000313" key="2">
    <source>
        <dbReference type="EMBL" id="MEW1974943.1"/>
    </source>
</evidence>
<sequence>MSESQRGNTTHGSQLDEQAIKSDSRLAEMLGRPGSWTSAYVDGPSALPQVEEEALRRSVRERLEEAGAPAEDAEAIETALAQRNGLPSPSARVVLASAGRVELDQGFVGARTGPERLDHAPVPTLLPLLRHLGAAMRYLVVETSHDGADIRLETSGRGHSDADVEIEGYTDDLTKVQAGGWSHARYQRYAENTWKQNQDEVAAAVSDLIRQEHPAFVALSGDVRARQLLAEALTDTERELIVEVDAHTRADGADSTELDAAIARSIAERARSAVSDVRDRAAADSGSGGAEGIAEVTAALQQARVETLLLDGRMQDNERTLLALDAPPWVAGDESESLGTAVVARVPAAEALARAAILTHARVLIEDDEPTADGAPRESRPVREPLAVLRWADDAEARDER</sequence>
<dbReference type="InterPro" id="IPR040701">
    <property type="entry name" value="Bact_RF_family2"/>
</dbReference>
<proteinExistence type="predicted"/>
<keyword evidence="3" id="KW-1185">Reference proteome</keyword>
<evidence type="ECO:0000313" key="3">
    <source>
        <dbReference type="Proteomes" id="UP001553715"/>
    </source>
</evidence>
<dbReference type="InterPro" id="IPR042226">
    <property type="entry name" value="eFR1_2_sf"/>
</dbReference>
<dbReference type="SUPFAM" id="SSF53137">
    <property type="entry name" value="Translational machinery components"/>
    <property type="match status" value="1"/>
</dbReference>
<gene>
    <name evidence="2" type="ORF">AB0301_07705</name>
</gene>
<evidence type="ECO:0000256" key="1">
    <source>
        <dbReference type="SAM" id="MobiDB-lite"/>
    </source>
</evidence>
<organism evidence="2 3">
    <name type="scientific">Microbacterium profundi</name>
    <dbReference type="NCBI Taxonomy" id="450380"/>
    <lineage>
        <taxon>Bacteria</taxon>
        <taxon>Bacillati</taxon>
        <taxon>Actinomycetota</taxon>
        <taxon>Actinomycetes</taxon>
        <taxon>Micrococcales</taxon>
        <taxon>Microbacteriaceae</taxon>
        <taxon>Microbacterium</taxon>
    </lineage>
</organism>
<dbReference type="Pfam" id="PF18844">
    <property type="entry name" value="baeRF_family2"/>
    <property type="match status" value="1"/>
</dbReference>
<feature type="compositionally biased region" description="Polar residues" evidence="1">
    <location>
        <begin position="1"/>
        <end position="16"/>
    </location>
</feature>
<feature type="region of interest" description="Disordered" evidence="1">
    <location>
        <begin position="366"/>
        <end position="386"/>
    </location>
</feature>
<protein>
    <submittedName>
        <fullName evidence="2">Vms1/Ankzf1 family peptidyl-tRNA hydrolase</fullName>
    </submittedName>
</protein>
<dbReference type="GO" id="GO:0016787">
    <property type="term" value="F:hydrolase activity"/>
    <property type="evidence" value="ECO:0007669"/>
    <property type="project" value="UniProtKB-KW"/>
</dbReference>
<keyword evidence="2" id="KW-0378">Hydrolase</keyword>
<dbReference type="RefSeq" id="WP_033105210.1">
    <property type="nucleotide sequence ID" value="NZ_JAJVKR010000014.1"/>
</dbReference>
<comment type="caution">
    <text evidence="2">The sequence shown here is derived from an EMBL/GenBank/DDBJ whole genome shotgun (WGS) entry which is preliminary data.</text>
</comment>
<dbReference type="EMBL" id="JBFBMH010000008">
    <property type="protein sequence ID" value="MEW1974943.1"/>
    <property type="molecule type" value="Genomic_DNA"/>
</dbReference>
<dbReference type="Gene3D" id="3.30.420.60">
    <property type="entry name" value="eRF1 domain 2"/>
    <property type="match status" value="1"/>
</dbReference>
<reference evidence="2 3" key="1">
    <citation type="submission" date="2024-06" db="EMBL/GenBank/DDBJ databases">
        <title>The Natural Products Discovery Center: Release of the First 8490 Sequenced Strains for Exploring Actinobacteria Biosynthetic Diversity.</title>
        <authorList>
            <person name="Kalkreuter E."/>
            <person name="Kautsar S.A."/>
            <person name="Yang D."/>
            <person name="Bader C.D."/>
            <person name="Teijaro C.N."/>
            <person name="Fluegel L."/>
            <person name="Davis C.M."/>
            <person name="Simpson J.R."/>
            <person name="Lauterbach L."/>
            <person name="Steele A.D."/>
            <person name="Gui C."/>
            <person name="Meng S."/>
            <person name="Li G."/>
            <person name="Viehrig K."/>
            <person name="Ye F."/>
            <person name="Su P."/>
            <person name="Kiefer A.F."/>
            <person name="Nichols A."/>
            <person name="Cepeda A.J."/>
            <person name="Yan W."/>
            <person name="Fan B."/>
            <person name="Jiang Y."/>
            <person name="Adhikari A."/>
            <person name="Zheng C.-J."/>
            <person name="Schuster L."/>
            <person name="Cowan T.M."/>
            <person name="Smanski M.J."/>
            <person name="Chevrette M.G."/>
            <person name="De Carvalho L.P.S."/>
            <person name="Shen B."/>
        </authorList>
    </citation>
    <scope>NUCLEOTIDE SEQUENCE [LARGE SCALE GENOMIC DNA]</scope>
    <source>
        <strain evidence="2 3">NPDC077434</strain>
    </source>
</reference>
<name>A0ABV3LJK5_9MICO</name>
<feature type="region of interest" description="Disordered" evidence="1">
    <location>
        <begin position="1"/>
        <end position="28"/>
    </location>
</feature>